<dbReference type="Proteomes" id="UP000070133">
    <property type="component" value="Unassembled WGS sequence"/>
</dbReference>
<sequence length="548" mass="61849">MTLESQAMTLPARPSTLPYPTPLRRLVCRATSFLSSHCLHFLSNGIAFFPSSRKHGVTRVCPATAGGSRDKIRGRRRRPNPWSVTLARTTKMEENTKDHDFDQRHDGPYQHTTRPSIQLDTLRSPSSKSVPEKGHIDDKDAAPSPSTPSAPPRKSVQFDRNGLERDEPDSNGLPRRSTQMSRTGAGRPSRDFDNRRDGPYGRPSITMARRRSSQGLPLGDDTDPRPSFQDPTVPDVEALQHLDTMTAPHPDFEPEPPSLNYDLWSRRWYIAFFWSMILVDCIAMPIVLYFCLWYLTDLSPNAVFSIVTAALGGVSIVEYFVRFWRLWKKDSTCRVIGARRAYLDWFHWNFSLGWIVIMIELIVGTVPEHPPIRLLAMPLASMLYAFGTELLIVDTLRYFEVPAPCRMSSIPKGAQLRPAIYSMIEDVVAVDGSGGTEYREALNRRYEASHMFRAMLRRLGIFWAVGAEGMAVLTTILVFTIQHEAAYVVGWSAPFVWAGIWVIVTIAYVKYCLKKEKRAWAEEIAEKQAAANGNGSEITEAPQPETTQ</sequence>
<evidence type="ECO:0000313" key="3">
    <source>
        <dbReference type="EMBL" id="KXT01134.1"/>
    </source>
</evidence>
<dbReference type="OrthoDB" id="4838853at2759"/>
<dbReference type="PANTHER" id="PTHR42024">
    <property type="entry name" value="AMINO ACID PERMEASE_ SLC12A DOMAIN-CONTAINING PROTEIN"/>
    <property type="match status" value="1"/>
</dbReference>
<feature type="transmembrane region" description="Helical" evidence="2">
    <location>
        <begin position="372"/>
        <end position="393"/>
    </location>
</feature>
<feature type="region of interest" description="Disordered" evidence="1">
    <location>
        <begin position="61"/>
        <end position="233"/>
    </location>
</feature>
<feature type="transmembrane region" description="Helical" evidence="2">
    <location>
        <begin position="459"/>
        <end position="481"/>
    </location>
</feature>
<evidence type="ECO:0000313" key="4">
    <source>
        <dbReference type="Proteomes" id="UP000070133"/>
    </source>
</evidence>
<feature type="compositionally biased region" description="Basic and acidic residues" evidence="1">
    <location>
        <begin position="130"/>
        <end position="141"/>
    </location>
</feature>
<feature type="compositionally biased region" description="Basic and acidic residues" evidence="1">
    <location>
        <begin position="188"/>
        <end position="199"/>
    </location>
</feature>
<dbReference type="EMBL" id="LFZN01000061">
    <property type="protein sequence ID" value="KXT01134.1"/>
    <property type="molecule type" value="Genomic_DNA"/>
</dbReference>
<keyword evidence="2" id="KW-0472">Membrane</keyword>
<evidence type="ECO:0000256" key="1">
    <source>
        <dbReference type="SAM" id="MobiDB-lite"/>
    </source>
</evidence>
<feature type="region of interest" description="Disordered" evidence="1">
    <location>
        <begin position="528"/>
        <end position="548"/>
    </location>
</feature>
<feature type="compositionally biased region" description="Basic and acidic residues" evidence="1">
    <location>
        <begin position="90"/>
        <end position="108"/>
    </location>
</feature>
<feature type="transmembrane region" description="Helical" evidence="2">
    <location>
        <begin position="302"/>
        <end position="324"/>
    </location>
</feature>
<dbReference type="STRING" id="321146.A0A139HF94"/>
<keyword evidence="2" id="KW-0812">Transmembrane</keyword>
<protein>
    <submittedName>
        <fullName evidence="3">Uncharacterized protein</fullName>
    </submittedName>
</protein>
<name>A0A139HF94_9PEZI</name>
<dbReference type="AlphaFoldDB" id="A0A139HF94"/>
<feature type="transmembrane region" description="Helical" evidence="2">
    <location>
        <begin position="345"/>
        <end position="366"/>
    </location>
</feature>
<dbReference type="PANTHER" id="PTHR42024:SF1">
    <property type="entry name" value="AMINO ACID PERMEASE_ SLC12A DOMAIN-CONTAINING PROTEIN"/>
    <property type="match status" value="1"/>
</dbReference>
<feature type="transmembrane region" description="Helical" evidence="2">
    <location>
        <begin position="487"/>
        <end position="509"/>
    </location>
</feature>
<reference evidence="3 4" key="1">
    <citation type="submission" date="2015-07" db="EMBL/GenBank/DDBJ databases">
        <title>Comparative genomics of the Sigatoka disease complex on banana suggests a link between parallel evolutionary changes in Pseudocercospora fijiensis and Pseudocercospora eumusae and increased virulence on the banana host.</title>
        <authorList>
            <person name="Chang T.-C."/>
            <person name="Salvucci A."/>
            <person name="Crous P.W."/>
            <person name="Stergiopoulos I."/>
        </authorList>
    </citation>
    <scope>NUCLEOTIDE SEQUENCE [LARGE SCALE GENOMIC DNA]</scope>
    <source>
        <strain evidence="3 4">CBS 114824</strain>
    </source>
</reference>
<gene>
    <name evidence="3" type="ORF">AC578_10890</name>
</gene>
<keyword evidence="2" id="KW-1133">Transmembrane helix</keyword>
<keyword evidence="4" id="KW-1185">Reference proteome</keyword>
<evidence type="ECO:0000256" key="2">
    <source>
        <dbReference type="SAM" id="Phobius"/>
    </source>
</evidence>
<accession>A0A139HF94</accession>
<comment type="caution">
    <text evidence="3">The sequence shown here is derived from an EMBL/GenBank/DDBJ whole genome shotgun (WGS) entry which is preliminary data.</text>
</comment>
<feature type="compositionally biased region" description="Polar residues" evidence="1">
    <location>
        <begin position="110"/>
        <end position="129"/>
    </location>
</feature>
<feature type="transmembrane region" description="Helical" evidence="2">
    <location>
        <begin position="268"/>
        <end position="296"/>
    </location>
</feature>
<proteinExistence type="predicted"/>
<organism evidence="3 4">
    <name type="scientific">Pseudocercospora eumusae</name>
    <dbReference type="NCBI Taxonomy" id="321146"/>
    <lineage>
        <taxon>Eukaryota</taxon>
        <taxon>Fungi</taxon>
        <taxon>Dikarya</taxon>
        <taxon>Ascomycota</taxon>
        <taxon>Pezizomycotina</taxon>
        <taxon>Dothideomycetes</taxon>
        <taxon>Dothideomycetidae</taxon>
        <taxon>Mycosphaerellales</taxon>
        <taxon>Mycosphaerellaceae</taxon>
        <taxon>Pseudocercospora</taxon>
    </lineage>
</organism>